<keyword evidence="2" id="KW-1185">Reference proteome</keyword>
<dbReference type="InParanoid" id="A0A2S8SQ72"/>
<accession>A0A2S8SQ72</accession>
<dbReference type="EMBL" id="NIGF01000018">
    <property type="protein sequence ID" value="PQV62950.1"/>
    <property type="molecule type" value="Genomic_DNA"/>
</dbReference>
<dbReference type="AlphaFoldDB" id="A0A2S8SQ72"/>
<evidence type="ECO:0000313" key="2">
    <source>
        <dbReference type="Proteomes" id="UP000237684"/>
    </source>
</evidence>
<protein>
    <submittedName>
        <fullName evidence="1">Hydroxymethylpyrimidine pyrophosphatase</fullName>
    </submittedName>
</protein>
<gene>
    <name evidence="1" type="ORF">B1R32_11847</name>
</gene>
<dbReference type="Proteomes" id="UP000237684">
    <property type="component" value="Unassembled WGS sequence"/>
</dbReference>
<evidence type="ECO:0000313" key="1">
    <source>
        <dbReference type="EMBL" id="PQV62950.1"/>
    </source>
</evidence>
<proteinExistence type="predicted"/>
<dbReference type="Gene3D" id="3.40.50.1000">
    <property type="entry name" value="HAD superfamily/HAD-like"/>
    <property type="match status" value="1"/>
</dbReference>
<name>A0A2S8SQ72_9BACT</name>
<dbReference type="SUPFAM" id="SSF56784">
    <property type="entry name" value="HAD-like"/>
    <property type="match status" value="1"/>
</dbReference>
<comment type="caution">
    <text evidence="1">The sequence shown here is derived from an EMBL/GenBank/DDBJ whole genome shotgun (WGS) entry which is preliminary data.</text>
</comment>
<dbReference type="OrthoDB" id="3180855at2"/>
<sequence>MTSTSRRALILDLDFTLLHLEFVRGAIEVPGRTRSAWVAPRTVETLSDLQAKFDLVLATARSYDGTKWVVDGLQNRGVEVAALVLEDGARFGTPQNLCAFEPGFNAENWRAKLEKANQGGPLFEWQLDFENCLVARCENGEMSEILRQKWTGAEGGESATLRFFRDGRKVYALPARANKWSALQRLLGAKAQLAAGVGDGENDLVWLPRVANPATFARAKPALVEAVRVKNGFVSNLDGHEGIADILRRWL</sequence>
<reference evidence="1 2" key="1">
    <citation type="journal article" date="2018" name="Syst. Appl. Microbiol.">
        <title>Abditibacterium utsteinense sp. nov., the first cultivated member of candidate phylum FBP, isolated from ice-free Antarctic soil samples.</title>
        <authorList>
            <person name="Tahon G."/>
            <person name="Tytgat B."/>
            <person name="Lebbe L."/>
            <person name="Carlier A."/>
            <person name="Willems A."/>
        </authorList>
    </citation>
    <scope>NUCLEOTIDE SEQUENCE [LARGE SCALE GENOMIC DNA]</scope>
    <source>
        <strain evidence="1 2">LMG 29911</strain>
    </source>
</reference>
<organism evidence="1 2">
    <name type="scientific">Abditibacterium utsteinense</name>
    <dbReference type="NCBI Taxonomy" id="1960156"/>
    <lineage>
        <taxon>Bacteria</taxon>
        <taxon>Pseudomonadati</taxon>
        <taxon>Abditibacteriota</taxon>
        <taxon>Abditibacteriia</taxon>
        <taxon>Abditibacteriales</taxon>
        <taxon>Abditibacteriaceae</taxon>
        <taxon>Abditibacterium</taxon>
    </lineage>
</organism>
<dbReference type="InterPro" id="IPR023214">
    <property type="entry name" value="HAD_sf"/>
</dbReference>
<dbReference type="InterPro" id="IPR036412">
    <property type="entry name" value="HAD-like_sf"/>
</dbReference>
<dbReference type="RefSeq" id="WP_106380941.1">
    <property type="nucleotide sequence ID" value="NZ_NIGF01000018.1"/>
</dbReference>